<accession>A0A392PEJ6</accession>
<sequence length="62" mass="7102">MNGLFETRDLAASESQERNETGCPSQQVEGEDNEEPKRKPPKRKDPVMKENENWLLELEEGG</sequence>
<protein>
    <submittedName>
        <fullName evidence="2">Uncharacterized protein</fullName>
    </submittedName>
</protein>
<reference evidence="2 3" key="1">
    <citation type="journal article" date="2018" name="Front. Plant Sci.">
        <title>Red Clover (Trifolium pratense) and Zigzag Clover (T. medium) - A Picture of Genomic Similarities and Differences.</title>
        <authorList>
            <person name="Dluhosova J."/>
            <person name="Istvanek J."/>
            <person name="Nedelnik J."/>
            <person name="Repkova J."/>
        </authorList>
    </citation>
    <scope>NUCLEOTIDE SEQUENCE [LARGE SCALE GENOMIC DNA]</scope>
    <source>
        <strain evidence="3">cv. 10/8</strain>
        <tissue evidence="2">Leaf</tissue>
    </source>
</reference>
<evidence type="ECO:0000313" key="3">
    <source>
        <dbReference type="Proteomes" id="UP000265520"/>
    </source>
</evidence>
<dbReference type="AlphaFoldDB" id="A0A392PEJ6"/>
<feature type="non-terminal residue" evidence="2">
    <location>
        <position position="62"/>
    </location>
</feature>
<feature type="compositionally biased region" description="Basic and acidic residues" evidence="1">
    <location>
        <begin position="1"/>
        <end position="20"/>
    </location>
</feature>
<name>A0A392PEJ6_9FABA</name>
<evidence type="ECO:0000256" key="1">
    <source>
        <dbReference type="SAM" id="MobiDB-lite"/>
    </source>
</evidence>
<organism evidence="2 3">
    <name type="scientific">Trifolium medium</name>
    <dbReference type="NCBI Taxonomy" id="97028"/>
    <lineage>
        <taxon>Eukaryota</taxon>
        <taxon>Viridiplantae</taxon>
        <taxon>Streptophyta</taxon>
        <taxon>Embryophyta</taxon>
        <taxon>Tracheophyta</taxon>
        <taxon>Spermatophyta</taxon>
        <taxon>Magnoliopsida</taxon>
        <taxon>eudicotyledons</taxon>
        <taxon>Gunneridae</taxon>
        <taxon>Pentapetalae</taxon>
        <taxon>rosids</taxon>
        <taxon>fabids</taxon>
        <taxon>Fabales</taxon>
        <taxon>Fabaceae</taxon>
        <taxon>Papilionoideae</taxon>
        <taxon>50 kb inversion clade</taxon>
        <taxon>NPAAA clade</taxon>
        <taxon>Hologalegina</taxon>
        <taxon>IRL clade</taxon>
        <taxon>Trifolieae</taxon>
        <taxon>Trifolium</taxon>
    </lineage>
</organism>
<dbReference type="Proteomes" id="UP000265520">
    <property type="component" value="Unassembled WGS sequence"/>
</dbReference>
<comment type="caution">
    <text evidence="2">The sequence shown here is derived from an EMBL/GenBank/DDBJ whole genome shotgun (WGS) entry which is preliminary data.</text>
</comment>
<keyword evidence="3" id="KW-1185">Reference proteome</keyword>
<feature type="compositionally biased region" description="Basic and acidic residues" evidence="1">
    <location>
        <begin position="35"/>
        <end position="51"/>
    </location>
</feature>
<evidence type="ECO:0000313" key="2">
    <source>
        <dbReference type="EMBL" id="MCI09295.1"/>
    </source>
</evidence>
<feature type="region of interest" description="Disordered" evidence="1">
    <location>
        <begin position="1"/>
        <end position="51"/>
    </location>
</feature>
<proteinExistence type="predicted"/>
<dbReference type="EMBL" id="LXQA010072103">
    <property type="protein sequence ID" value="MCI09295.1"/>
    <property type="molecule type" value="Genomic_DNA"/>
</dbReference>